<dbReference type="HOGENOM" id="CLU_282143_0_0_1"/>
<dbReference type="Proteomes" id="UP000053263">
    <property type="component" value="Unassembled WGS sequence"/>
</dbReference>
<protein>
    <submittedName>
        <fullName evidence="2">Uncharacterized protein</fullName>
    </submittedName>
</protein>
<name>A0A0C9T1F6_PLICR</name>
<feature type="compositionally biased region" description="Basic and acidic residues" evidence="1">
    <location>
        <begin position="1077"/>
        <end position="1087"/>
    </location>
</feature>
<feature type="compositionally biased region" description="Basic and acidic residues" evidence="1">
    <location>
        <begin position="394"/>
        <end position="407"/>
    </location>
</feature>
<evidence type="ECO:0000313" key="3">
    <source>
        <dbReference type="Proteomes" id="UP000053263"/>
    </source>
</evidence>
<sequence>MPGNKFFKIELLEDWYPVGQLEEADKKINDYRLGQYWKSKDCVAIIEGAKRIAFIPAKYSLLFRLLDAKINSWKVALERDAEELFPIDGDAKDGEKLRKYRDELIIALWRQLIAMNGGREEALDHMAAHFYNGGQKKRTGKFPNKTMNDDNYRCPWLDSWATAEYLVGEVPESNEDIETCKNWEEDPLRLVAADWSHWAKENQVPHWGVITEKSKAWGERIGRAPYPAEELGCTYGEIQAEKWTAEWTNECANGGEEVWRRSVAKEESDLASRVRSRHAQEQDEMRGKGLIDEMSSEEEAPKKVRGKRKGQPPTNGWGFEQKKRKTTERRTRKGKAESRKQKQGQQNKKERRGSARGNGQGVEESEGSDMEVEGERTEEEEGEDVENNAGSLKDGGHGEDGVRELGSRLRNIGMDMSSGTEGSQGEEEASVSTENWVERLTGRIAASKEALQTWSETGEPENWMKSDDNESEQRMAVTPETASLVYESCAAIAQAVAETEEDEENIDASETEVDTWAVNSAAGSRGGVGQLYEAIGKVTTWMTVGRLGVLSAVAALGEHAVELINNPGSERDEWSGWGLTCMNVSWSLRTNLGCEDRTGWITTVNDAAMVLNEWWEPEENDGGRGWARERLDGVFHNYWKTTKEGLKVQRLDRPGPWEGQGENKEFWESEDCEEKLVTWVMEKMDGEVVGLRNVCDVVMGVTYALREGSKNARKVTEKVVQMMIFEMWREEGRRDRASWWGDALRRGGGGKVWWEVWDEFRLLSEMVPEAEDRETYASQNEAWFGLDMRVGWGAKMAEETILELDDEAVTEKECRDALLLIAGNRSFDGDGFDLKKNVLEPLRMVIRRKQVWNAHRKQSVEMAMAKRRTADDPAIVGNQLNGLDPEEDGYEKAAERDTKIEYNLNWMVTRGKEMGCSWKLIDAMVGKMEGEQGTAMLVEVAKKDLYWTWCYRAAGWTGQRLKNWQKQIGKAGVLGKFLTRAKEAARVAESEMDVRVLVTCLLVAAQWTRARKNMGGLKGAVLDSSAEIGDLWGEKLWQNDVKNAKGKDEGGRSETDELWGGGVTNDEGGSGDVEMGEETRDDVKEMKNGTQKICPLYNVHDTKTARCQ</sequence>
<organism evidence="2 3">
    <name type="scientific">Plicaturopsis crispa FD-325 SS-3</name>
    <dbReference type="NCBI Taxonomy" id="944288"/>
    <lineage>
        <taxon>Eukaryota</taxon>
        <taxon>Fungi</taxon>
        <taxon>Dikarya</taxon>
        <taxon>Basidiomycota</taxon>
        <taxon>Agaricomycotina</taxon>
        <taxon>Agaricomycetes</taxon>
        <taxon>Agaricomycetidae</taxon>
        <taxon>Amylocorticiales</taxon>
        <taxon>Amylocorticiaceae</taxon>
        <taxon>Plicatura</taxon>
        <taxon>Plicaturopsis crispa</taxon>
    </lineage>
</organism>
<evidence type="ECO:0000256" key="1">
    <source>
        <dbReference type="SAM" id="MobiDB-lite"/>
    </source>
</evidence>
<feature type="compositionally biased region" description="Gly residues" evidence="1">
    <location>
        <begin position="1059"/>
        <end position="1071"/>
    </location>
</feature>
<dbReference type="AlphaFoldDB" id="A0A0C9T1F6"/>
<feature type="region of interest" description="Disordered" evidence="1">
    <location>
        <begin position="1043"/>
        <end position="1087"/>
    </location>
</feature>
<evidence type="ECO:0000313" key="2">
    <source>
        <dbReference type="EMBL" id="KII83014.1"/>
    </source>
</evidence>
<feature type="compositionally biased region" description="Acidic residues" evidence="1">
    <location>
        <begin position="363"/>
        <end position="386"/>
    </location>
</feature>
<feature type="compositionally biased region" description="Basic and acidic residues" evidence="1">
    <location>
        <begin position="1043"/>
        <end position="1055"/>
    </location>
</feature>
<feature type="compositionally biased region" description="Basic and acidic residues" evidence="1">
    <location>
        <begin position="267"/>
        <end position="291"/>
    </location>
</feature>
<reference evidence="2 3" key="1">
    <citation type="submission" date="2014-06" db="EMBL/GenBank/DDBJ databases">
        <title>Evolutionary Origins and Diversification of the Mycorrhizal Mutualists.</title>
        <authorList>
            <consortium name="DOE Joint Genome Institute"/>
            <consortium name="Mycorrhizal Genomics Consortium"/>
            <person name="Kohler A."/>
            <person name="Kuo A."/>
            <person name="Nagy L.G."/>
            <person name="Floudas D."/>
            <person name="Copeland A."/>
            <person name="Barry K.W."/>
            <person name="Cichocki N."/>
            <person name="Veneault-Fourrey C."/>
            <person name="LaButti K."/>
            <person name="Lindquist E.A."/>
            <person name="Lipzen A."/>
            <person name="Lundell T."/>
            <person name="Morin E."/>
            <person name="Murat C."/>
            <person name="Riley R."/>
            <person name="Ohm R."/>
            <person name="Sun H."/>
            <person name="Tunlid A."/>
            <person name="Henrissat B."/>
            <person name="Grigoriev I.V."/>
            <person name="Hibbett D.S."/>
            <person name="Martin F."/>
        </authorList>
    </citation>
    <scope>NUCLEOTIDE SEQUENCE [LARGE SCALE GENOMIC DNA]</scope>
    <source>
        <strain evidence="2 3">FD-325 SS-3</strain>
    </source>
</reference>
<keyword evidence="3" id="KW-1185">Reference proteome</keyword>
<dbReference type="EMBL" id="KN832588">
    <property type="protein sequence ID" value="KII83014.1"/>
    <property type="molecule type" value="Genomic_DNA"/>
</dbReference>
<feature type="compositionally biased region" description="Basic residues" evidence="1">
    <location>
        <begin position="322"/>
        <end position="333"/>
    </location>
</feature>
<gene>
    <name evidence="2" type="ORF">PLICRDRAFT_33131</name>
</gene>
<feature type="region of interest" description="Disordered" evidence="1">
    <location>
        <begin position="267"/>
        <end position="431"/>
    </location>
</feature>
<proteinExistence type="predicted"/>
<accession>A0A0C9T1F6</accession>